<reference evidence="2 3" key="1">
    <citation type="submission" date="2016-02" db="EMBL/GenBank/DDBJ databases">
        <title>Genome analysis of coral dinoflagellate symbionts highlights evolutionary adaptations to a symbiotic lifestyle.</title>
        <authorList>
            <person name="Aranda M."/>
            <person name="Li Y."/>
            <person name="Liew Y.J."/>
            <person name="Baumgarten S."/>
            <person name="Simakov O."/>
            <person name="Wilson M."/>
            <person name="Piel J."/>
            <person name="Ashoor H."/>
            <person name="Bougouffa S."/>
            <person name="Bajic V.B."/>
            <person name="Ryu T."/>
            <person name="Ravasi T."/>
            <person name="Bayer T."/>
            <person name="Micklem G."/>
            <person name="Kim H."/>
            <person name="Bhak J."/>
            <person name="Lajeunesse T.C."/>
            <person name="Voolstra C.R."/>
        </authorList>
    </citation>
    <scope>NUCLEOTIDE SEQUENCE [LARGE SCALE GENOMIC DNA]</scope>
    <source>
        <strain evidence="2 3">CCMP2467</strain>
    </source>
</reference>
<feature type="compositionally biased region" description="Low complexity" evidence="1">
    <location>
        <begin position="1"/>
        <end position="26"/>
    </location>
</feature>
<evidence type="ECO:0000256" key="1">
    <source>
        <dbReference type="SAM" id="MobiDB-lite"/>
    </source>
</evidence>
<proteinExistence type="predicted"/>
<name>A0A1Q9E785_SYMMI</name>
<evidence type="ECO:0000313" key="2">
    <source>
        <dbReference type="EMBL" id="OLQ03272.1"/>
    </source>
</evidence>
<protein>
    <submittedName>
        <fullName evidence="2">Uncharacterized protein</fullName>
    </submittedName>
</protein>
<comment type="caution">
    <text evidence="2">The sequence shown here is derived from an EMBL/GenBank/DDBJ whole genome shotgun (WGS) entry which is preliminary data.</text>
</comment>
<accession>A0A1Q9E785</accession>
<dbReference type="EMBL" id="LSRX01000241">
    <property type="protein sequence ID" value="OLQ03272.1"/>
    <property type="molecule type" value="Genomic_DNA"/>
</dbReference>
<gene>
    <name evidence="2" type="ORF">AK812_SmicGene13812</name>
</gene>
<keyword evidence="3" id="KW-1185">Reference proteome</keyword>
<dbReference type="AlphaFoldDB" id="A0A1Q9E785"/>
<organism evidence="2 3">
    <name type="scientific">Symbiodinium microadriaticum</name>
    <name type="common">Dinoflagellate</name>
    <name type="synonym">Zooxanthella microadriatica</name>
    <dbReference type="NCBI Taxonomy" id="2951"/>
    <lineage>
        <taxon>Eukaryota</taxon>
        <taxon>Sar</taxon>
        <taxon>Alveolata</taxon>
        <taxon>Dinophyceae</taxon>
        <taxon>Suessiales</taxon>
        <taxon>Symbiodiniaceae</taxon>
        <taxon>Symbiodinium</taxon>
    </lineage>
</organism>
<feature type="region of interest" description="Disordered" evidence="1">
    <location>
        <begin position="1"/>
        <end position="68"/>
    </location>
</feature>
<dbReference type="Proteomes" id="UP000186817">
    <property type="component" value="Unassembled WGS sequence"/>
</dbReference>
<evidence type="ECO:0000313" key="3">
    <source>
        <dbReference type="Proteomes" id="UP000186817"/>
    </source>
</evidence>
<feature type="compositionally biased region" description="Acidic residues" evidence="1">
    <location>
        <begin position="27"/>
        <end position="41"/>
    </location>
</feature>
<feature type="compositionally biased region" description="Basic and acidic residues" evidence="1">
    <location>
        <begin position="42"/>
        <end position="52"/>
    </location>
</feature>
<sequence>MSTTTTTSTSTTNNNNNNNYNHNLNNNDDDDDRDNDDDDDDDRHGHGHDNHNNHNHNHNHNHNNNNNSSCETLHESVCWVRVLVSSSLPVLRAAPELEFPEPSSGSGWLTFEGISVSMLLVGLAYCALRAALTGLREVTCLDPPGYVQGKRE</sequence>